<evidence type="ECO:0000313" key="2">
    <source>
        <dbReference type="Proteomes" id="UP000609064"/>
    </source>
</evidence>
<keyword evidence="2" id="KW-1185">Reference proteome</keyword>
<comment type="caution">
    <text evidence="1">The sequence shown here is derived from an EMBL/GenBank/DDBJ whole genome shotgun (WGS) entry which is preliminary data.</text>
</comment>
<dbReference type="EMBL" id="BMKK01000008">
    <property type="protein sequence ID" value="GGD69994.1"/>
    <property type="molecule type" value="Genomic_DNA"/>
</dbReference>
<evidence type="ECO:0000313" key="1">
    <source>
        <dbReference type="EMBL" id="GGD69994.1"/>
    </source>
</evidence>
<gene>
    <name evidence="1" type="ORF">GCM10011514_37560</name>
</gene>
<dbReference type="AlphaFoldDB" id="A0A917DV11"/>
<name>A0A917DV11_9BACT</name>
<accession>A0A917DV11</accession>
<sequence>MLYLSRLKYYFFYNTYNYIEIVNKTRNTIETIPQQKSRLKRNGSLCTTLTTMMKHNLLNISSLAETSTNA</sequence>
<proteinExistence type="predicted"/>
<reference evidence="1" key="1">
    <citation type="journal article" date="2014" name="Int. J. Syst. Evol. Microbiol.">
        <title>Complete genome sequence of Corynebacterium casei LMG S-19264T (=DSM 44701T), isolated from a smear-ripened cheese.</title>
        <authorList>
            <consortium name="US DOE Joint Genome Institute (JGI-PGF)"/>
            <person name="Walter F."/>
            <person name="Albersmeier A."/>
            <person name="Kalinowski J."/>
            <person name="Ruckert C."/>
        </authorList>
    </citation>
    <scope>NUCLEOTIDE SEQUENCE</scope>
    <source>
        <strain evidence="1">CGMCC 1.15958</strain>
    </source>
</reference>
<protein>
    <submittedName>
        <fullName evidence="1">Uncharacterized protein</fullName>
    </submittedName>
</protein>
<organism evidence="1 2">
    <name type="scientific">Emticicia aquatilis</name>
    <dbReference type="NCBI Taxonomy" id="1537369"/>
    <lineage>
        <taxon>Bacteria</taxon>
        <taxon>Pseudomonadati</taxon>
        <taxon>Bacteroidota</taxon>
        <taxon>Cytophagia</taxon>
        <taxon>Cytophagales</taxon>
        <taxon>Leadbetterellaceae</taxon>
        <taxon>Emticicia</taxon>
    </lineage>
</organism>
<reference evidence="1" key="2">
    <citation type="submission" date="2020-09" db="EMBL/GenBank/DDBJ databases">
        <authorList>
            <person name="Sun Q."/>
            <person name="Zhou Y."/>
        </authorList>
    </citation>
    <scope>NUCLEOTIDE SEQUENCE</scope>
    <source>
        <strain evidence="1">CGMCC 1.15958</strain>
    </source>
</reference>
<dbReference type="Proteomes" id="UP000609064">
    <property type="component" value="Unassembled WGS sequence"/>
</dbReference>